<reference evidence="1 2" key="1">
    <citation type="submission" date="2017-07" db="EMBL/GenBank/DDBJ databases">
        <title>Isolation and whole genome analysis of endospore-forming bacteria from heroin.</title>
        <authorList>
            <person name="Kalinowski J."/>
            <person name="Ahrens B."/>
            <person name="Al-Dilaimi A."/>
            <person name="Winkler A."/>
            <person name="Wibberg D."/>
            <person name="Schleenbecker U."/>
            <person name="Ruckert C."/>
            <person name="Wolfel R."/>
            <person name="Grass G."/>
        </authorList>
    </citation>
    <scope>NUCLEOTIDE SEQUENCE [LARGE SCALE GENOMIC DNA]</scope>
    <source>
        <strain evidence="1 2">7537-G1</strain>
    </source>
</reference>
<evidence type="ECO:0000313" key="2">
    <source>
        <dbReference type="Proteomes" id="UP000215596"/>
    </source>
</evidence>
<sequence>MRKNTDTDDRGHLFNVDILVKSPSNALALQYLLELLNSKKEVVDFQIKSGIKLGKLIDVMVQTNKESPEPLPLDLESGDVDSQEVAVTTALSEKSETTESAEITDTTSKNVENITAGNDPFEWIKQYSRDNRLVRLTTNQRGKQISLPCRILNFDEVNALVNVYHVDEKQVYTFKVNEIDEFSVSS</sequence>
<name>A0A268EJE9_9BACL</name>
<dbReference type="AlphaFoldDB" id="A0A268EJE9"/>
<comment type="caution">
    <text evidence="1">The sequence shown here is derived from an EMBL/GenBank/DDBJ whole genome shotgun (WGS) entry which is preliminary data.</text>
</comment>
<dbReference type="EMBL" id="NPBY01000067">
    <property type="protein sequence ID" value="PAD73250.1"/>
    <property type="molecule type" value="Genomic_DNA"/>
</dbReference>
<organism evidence="1 2">
    <name type="scientific">Paenibacillus campinasensis</name>
    <dbReference type="NCBI Taxonomy" id="66347"/>
    <lineage>
        <taxon>Bacteria</taxon>
        <taxon>Bacillati</taxon>
        <taxon>Bacillota</taxon>
        <taxon>Bacilli</taxon>
        <taxon>Bacillales</taxon>
        <taxon>Paenibacillaceae</taxon>
        <taxon>Paenibacillus</taxon>
    </lineage>
</organism>
<accession>A0A268EJE9</accession>
<dbReference type="OrthoDB" id="2655795at2"/>
<dbReference type="Proteomes" id="UP000215596">
    <property type="component" value="Unassembled WGS sequence"/>
</dbReference>
<dbReference type="RefSeq" id="WP_095267225.1">
    <property type="nucleotide sequence ID" value="NZ_NPBY01000067.1"/>
</dbReference>
<gene>
    <name evidence="1" type="ORF">CHH67_20390</name>
</gene>
<protein>
    <submittedName>
        <fullName evidence="1">Uncharacterized protein</fullName>
    </submittedName>
</protein>
<evidence type="ECO:0000313" key="1">
    <source>
        <dbReference type="EMBL" id="PAD73250.1"/>
    </source>
</evidence>
<proteinExistence type="predicted"/>